<keyword evidence="4" id="KW-1185">Reference proteome</keyword>
<dbReference type="Proteomes" id="UP000266915">
    <property type="component" value="Unassembled WGS sequence"/>
</dbReference>
<dbReference type="Gene3D" id="3.40.50.720">
    <property type="entry name" value="NAD(P)-binding Rossmann-like Domain"/>
    <property type="match status" value="1"/>
</dbReference>
<feature type="domain" description="NAD-dependent epimerase/dehydratase" evidence="2">
    <location>
        <begin position="5"/>
        <end position="235"/>
    </location>
</feature>
<dbReference type="InterPro" id="IPR036291">
    <property type="entry name" value="NAD(P)-bd_dom_sf"/>
</dbReference>
<dbReference type="Pfam" id="PF01370">
    <property type="entry name" value="Epimerase"/>
    <property type="match status" value="1"/>
</dbReference>
<dbReference type="PANTHER" id="PTHR43000">
    <property type="entry name" value="DTDP-D-GLUCOSE 4,6-DEHYDRATASE-RELATED"/>
    <property type="match status" value="1"/>
</dbReference>
<dbReference type="RefSeq" id="WP_085513453.1">
    <property type="nucleotide sequence ID" value="NZ_FXAP01000005.1"/>
</dbReference>
<accession>A0A3N2C4K4</accession>
<dbReference type="Gene3D" id="3.90.25.10">
    <property type="entry name" value="UDP-galactose 4-epimerase, domain 1"/>
    <property type="match status" value="1"/>
</dbReference>
<name>A0A3N2C4K4_9MICO</name>
<comment type="similarity">
    <text evidence="1">Belongs to the NAD(P)-dependent epimerase/dehydratase family.</text>
</comment>
<reference evidence="3 4" key="1">
    <citation type="submission" date="2018-11" db="EMBL/GenBank/DDBJ databases">
        <title>Sequencing the genomes of 1000 actinobacteria strains.</title>
        <authorList>
            <person name="Klenk H.-P."/>
        </authorList>
    </citation>
    <scope>NUCLEOTIDE SEQUENCE [LARGE SCALE GENOMIC DNA]</scope>
    <source>
        <strain evidence="3 4">DSM 14012</strain>
    </source>
</reference>
<evidence type="ECO:0000259" key="2">
    <source>
        <dbReference type="Pfam" id="PF01370"/>
    </source>
</evidence>
<dbReference type="InterPro" id="IPR001509">
    <property type="entry name" value="Epimerase_deHydtase"/>
</dbReference>
<organism evidence="3 4">
    <name type="scientific">Plantibacter flavus</name>
    <dbReference type="NCBI Taxonomy" id="150123"/>
    <lineage>
        <taxon>Bacteria</taxon>
        <taxon>Bacillati</taxon>
        <taxon>Actinomycetota</taxon>
        <taxon>Actinomycetes</taxon>
        <taxon>Micrococcales</taxon>
        <taxon>Microbacteriaceae</taxon>
        <taxon>Plantibacter</taxon>
    </lineage>
</organism>
<sequence length="305" mass="33132">MVRSLVIGGNGFLGGPLVDALVGRGHDVTVFDRFRSPRNFDTRDATILAGDFFDRSDLAAAVRGQDLVFHFLSTTAPATSENDPSLDLRTNVGQTVELLGLCADAEIERFYFASTGGAIYGDQGLERYRETDPALPRSPYAIGKLTIEHYLRYFRVKRGLDAVSLRISNPYGPGQHPGRRQGLIPIALANIAAGDAIVRYGDGSMVRDYLYIDDAIEMIARIVAGDPAHSVYNIGSGVGHTVSEVLDAIARVVGRPLDVAPRPVPSTFVETVVLETARYRSEFGAPPTTPLERGIASTWEQLGRR</sequence>
<comment type="caution">
    <text evidence="3">The sequence shown here is derived from an EMBL/GenBank/DDBJ whole genome shotgun (WGS) entry which is preliminary data.</text>
</comment>
<gene>
    <name evidence="3" type="ORF">EDD42_2538</name>
</gene>
<proteinExistence type="inferred from homology"/>
<dbReference type="AlphaFoldDB" id="A0A3N2C4K4"/>
<protein>
    <submittedName>
        <fullName evidence="3">UDP-glucose 4-epimerase</fullName>
    </submittedName>
</protein>
<evidence type="ECO:0000313" key="4">
    <source>
        <dbReference type="Proteomes" id="UP000266915"/>
    </source>
</evidence>
<evidence type="ECO:0000256" key="1">
    <source>
        <dbReference type="ARBA" id="ARBA00007637"/>
    </source>
</evidence>
<dbReference type="SUPFAM" id="SSF51735">
    <property type="entry name" value="NAD(P)-binding Rossmann-fold domains"/>
    <property type="match status" value="1"/>
</dbReference>
<dbReference type="EMBL" id="RKHL01000001">
    <property type="protein sequence ID" value="ROR82447.1"/>
    <property type="molecule type" value="Genomic_DNA"/>
</dbReference>
<evidence type="ECO:0000313" key="3">
    <source>
        <dbReference type="EMBL" id="ROR82447.1"/>
    </source>
</evidence>